<dbReference type="InterPro" id="IPR051495">
    <property type="entry name" value="Epithelial_Barrier/Signaling"/>
</dbReference>
<dbReference type="Gene3D" id="2.10.25.10">
    <property type="entry name" value="Laminin"/>
    <property type="match status" value="1"/>
</dbReference>
<dbReference type="SMART" id="SM00539">
    <property type="entry name" value="NIDO"/>
    <property type="match status" value="2"/>
</dbReference>
<evidence type="ECO:0000256" key="8">
    <source>
        <dbReference type="ARBA" id="ARBA00023136"/>
    </source>
</evidence>
<feature type="compositionally biased region" description="Polar residues" evidence="12">
    <location>
        <begin position="802"/>
        <end position="824"/>
    </location>
</feature>
<dbReference type="InterPro" id="IPR018097">
    <property type="entry name" value="EGF_Ca-bd_CS"/>
</dbReference>
<organism evidence="17 18">
    <name type="scientific">Steinernema carpocapsae</name>
    <name type="common">Entomopathogenic nematode</name>
    <dbReference type="NCBI Taxonomy" id="34508"/>
    <lineage>
        <taxon>Eukaryota</taxon>
        <taxon>Metazoa</taxon>
        <taxon>Ecdysozoa</taxon>
        <taxon>Nematoda</taxon>
        <taxon>Chromadorea</taxon>
        <taxon>Rhabditida</taxon>
        <taxon>Tylenchina</taxon>
        <taxon>Panagrolaimomorpha</taxon>
        <taxon>Strongyloidoidea</taxon>
        <taxon>Steinernematidae</taxon>
        <taxon>Steinernema</taxon>
    </lineage>
</organism>
<dbReference type="CDD" id="cd00054">
    <property type="entry name" value="EGF_CA"/>
    <property type="match status" value="1"/>
</dbReference>
<dbReference type="PANTHER" id="PTHR13802">
    <property type="entry name" value="MUCIN 4-RELATED"/>
    <property type="match status" value="1"/>
</dbReference>
<evidence type="ECO:0000256" key="11">
    <source>
        <dbReference type="PROSITE-ProRule" id="PRU00076"/>
    </source>
</evidence>
<evidence type="ECO:0000256" key="3">
    <source>
        <dbReference type="ARBA" id="ARBA00022692"/>
    </source>
</evidence>
<dbReference type="OrthoDB" id="6236007at2759"/>
<keyword evidence="10" id="KW-0325">Glycoprotein</keyword>
<sequence length="1039" mass="113200">MALRTVGFVLLALIVSSALGMRVDPERIAARLRIEQEIENDRLEKSGRSRRQLGGATPKEISIQVTAPLFSSRLFEYGLDAGDSEVPQSLDVGKKIQLKNPINFYGEDYFTVYILSNGGIGFDSAARSYRANILPSTSRLIAPFWNRNDLRTGGHVYYREITSGRVLERGQSEIRYQYDKSVKALSCLLITWDKMQPLNSEVLPDDNTNTFQAAIFVTNNGTYANFIYSNVGWTQGAEAGFNKGDGTEHFSLPTSGTGNIMYLEEYGNTGIPGEWMFELGTEQVIRCKLGIKGDTCDEECSMGEWGADCASCCHCAEGGCNALSGECNSGSCAECWFGSNCQQKNNQCKARTSTVCASSAISFTDYDRCGEPIQRCQCLSGYEGDGLIECRDVNECAIPNTCHENAICTNIPGRYFCQCQEGFSGDGVSECVASFLYSHENSHALPKNKNSKVNWQLKYPMMFFGKMRDKISISTNGLITVEEAVSVKPGEKLDDMEALGIAPFFSPIDISRGGQVSVLETTDSDALTRATSAVVENGDDPTFVATSAVVVTYMNVTTNRSKLGNTFQALLIGGRNGHRENKTFAQFLYKDLPWSDGAEAGIMSADKTNSILLPGSGTEGIDQLSQLSNIRSPGIWLYRIDRDDVYPCLQPNLQPPYCDADSPTLVHQSRPSTITTPIPTTTPRPTPRPSPSASARKGSNSASAERSNTKLKLPFEKSMEVVPVIVKGPPRPAPTAHATVTARPRPVFSSESTPHVPLVSIDPSDIENLPEDAFDMTFAPFVTVIPQLFTPTSGDKKPQPVVVNSSSEMKNSLEASSSIQPTSTLTRVIPEKVTKPSIAFADNHKSDEETPVSLVPHASQTEPLATPSTLASATPLSFSTATLPSSASSTTHPNQPLFVFTTLAKSIKPLPTKPKLVTGDSPVSPTQAPTSRFDNSNILQDQEINTSTLGIIIPTAIVVVWLLIIVIIGTVVCCRRRRSSQKFAAMYGTSYQVRPLATGYQMRKDGTFNGSYEDHLEAAARLSSELNSYNQRFAYNARY</sequence>
<dbReference type="Pfam" id="PF12947">
    <property type="entry name" value="EGF_3"/>
    <property type="match status" value="1"/>
</dbReference>
<proteinExistence type="predicted"/>
<dbReference type="PROSITE" id="PS50026">
    <property type="entry name" value="EGF_3"/>
    <property type="match status" value="1"/>
</dbReference>
<evidence type="ECO:0000256" key="2">
    <source>
        <dbReference type="ARBA" id="ARBA00022536"/>
    </source>
</evidence>
<evidence type="ECO:0000259" key="15">
    <source>
        <dbReference type="PROSITE" id="PS50026"/>
    </source>
</evidence>
<dbReference type="Proteomes" id="UP000298663">
    <property type="component" value="Unassembled WGS sequence"/>
</dbReference>
<feature type="region of interest" description="Disordered" evidence="12">
    <location>
        <begin position="911"/>
        <end position="934"/>
    </location>
</feature>
<feature type="domain" description="EGF-like" evidence="15">
    <location>
        <begin position="392"/>
        <end position="432"/>
    </location>
</feature>
<dbReference type="InterPro" id="IPR024731">
    <property type="entry name" value="NELL2-like_EGF"/>
</dbReference>
<keyword evidence="7 13" id="KW-1133">Transmembrane helix</keyword>
<feature type="compositionally biased region" description="Polar residues" evidence="12">
    <location>
        <begin position="921"/>
        <end position="934"/>
    </location>
</feature>
<dbReference type="SMART" id="SM00179">
    <property type="entry name" value="EGF_CA"/>
    <property type="match status" value="1"/>
</dbReference>
<dbReference type="GO" id="GO:0071944">
    <property type="term" value="C:cell periphery"/>
    <property type="evidence" value="ECO:0007669"/>
    <property type="project" value="UniProtKB-ARBA"/>
</dbReference>
<dbReference type="InterPro" id="IPR000742">
    <property type="entry name" value="EGF"/>
</dbReference>
<feature type="domain" description="NIDO" evidence="16">
    <location>
        <begin position="143"/>
        <end position="282"/>
    </location>
</feature>
<evidence type="ECO:0000256" key="14">
    <source>
        <dbReference type="SAM" id="SignalP"/>
    </source>
</evidence>
<keyword evidence="4 14" id="KW-0732">Signal</keyword>
<keyword evidence="2 11" id="KW-0245">EGF-like domain</keyword>
<reference evidence="17 18" key="1">
    <citation type="journal article" date="2015" name="Genome Biol.">
        <title>Comparative genomics of Steinernema reveals deeply conserved gene regulatory networks.</title>
        <authorList>
            <person name="Dillman A.R."/>
            <person name="Macchietto M."/>
            <person name="Porter C.F."/>
            <person name="Rogers A."/>
            <person name="Williams B."/>
            <person name="Antoshechkin I."/>
            <person name="Lee M.M."/>
            <person name="Goodwin Z."/>
            <person name="Lu X."/>
            <person name="Lewis E.E."/>
            <person name="Goodrich-Blair H."/>
            <person name="Stock S.P."/>
            <person name="Adams B.J."/>
            <person name="Sternberg P.W."/>
            <person name="Mortazavi A."/>
        </authorList>
    </citation>
    <scope>NUCLEOTIDE SEQUENCE [LARGE SCALE GENOMIC DNA]</scope>
    <source>
        <strain evidence="17 18">ALL</strain>
    </source>
</reference>
<dbReference type="PROSITE" id="PS01187">
    <property type="entry name" value="EGF_CA"/>
    <property type="match status" value="1"/>
</dbReference>
<evidence type="ECO:0000313" key="17">
    <source>
        <dbReference type="EMBL" id="TKR78277.1"/>
    </source>
</evidence>
<evidence type="ECO:0000256" key="13">
    <source>
        <dbReference type="SAM" id="Phobius"/>
    </source>
</evidence>
<dbReference type="EMBL" id="AZBU02000005">
    <property type="protein sequence ID" value="TKR78277.1"/>
    <property type="molecule type" value="Genomic_DNA"/>
</dbReference>
<evidence type="ECO:0000256" key="7">
    <source>
        <dbReference type="ARBA" id="ARBA00022989"/>
    </source>
</evidence>
<dbReference type="PROSITE" id="PS51220">
    <property type="entry name" value="NIDO"/>
    <property type="match status" value="2"/>
</dbReference>
<feature type="transmembrane region" description="Helical" evidence="13">
    <location>
        <begin position="949"/>
        <end position="973"/>
    </location>
</feature>
<dbReference type="PANTHER" id="PTHR13802:SF64">
    <property type="entry name" value="DENDRITE EXTENSION DEFECTIVE PROTEIN 1"/>
    <property type="match status" value="1"/>
</dbReference>
<protein>
    <recommendedName>
        <fullName evidence="19">EGF-like domain-containing protein</fullName>
    </recommendedName>
</protein>
<dbReference type="GO" id="GO:0048731">
    <property type="term" value="P:system development"/>
    <property type="evidence" value="ECO:0007669"/>
    <property type="project" value="UniProtKB-ARBA"/>
</dbReference>
<keyword evidence="6" id="KW-0106">Calcium</keyword>
<dbReference type="Pfam" id="PF06119">
    <property type="entry name" value="NIDO"/>
    <property type="match status" value="2"/>
</dbReference>
<evidence type="ECO:0000256" key="12">
    <source>
        <dbReference type="SAM" id="MobiDB-lite"/>
    </source>
</evidence>
<comment type="caution">
    <text evidence="17">The sequence shown here is derived from an EMBL/GenBank/DDBJ whole genome shotgun (WGS) entry which is preliminary data.</text>
</comment>
<evidence type="ECO:0008006" key="19">
    <source>
        <dbReference type="Google" id="ProtNLM"/>
    </source>
</evidence>
<keyword evidence="3 13" id="KW-0812">Transmembrane</keyword>
<feature type="signal peptide" evidence="14">
    <location>
        <begin position="1"/>
        <end position="20"/>
    </location>
</feature>
<name>A0A4U5N6Q2_STECR</name>
<keyword evidence="5" id="KW-0677">Repeat</keyword>
<dbReference type="GO" id="GO:0007160">
    <property type="term" value="P:cell-matrix adhesion"/>
    <property type="evidence" value="ECO:0007669"/>
    <property type="project" value="InterPro"/>
</dbReference>
<dbReference type="Gene3D" id="2.170.300.10">
    <property type="entry name" value="Tie2 ligand-binding domain superfamily"/>
    <property type="match status" value="1"/>
</dbReference>
<evidence type="ECO:0000259" key="16">
    <source>
        <dbReference type="PROSITE" id="PS51220"/>
    </source>
</evidence>
<dbReference type="FunFam" id="2.10.25.10:FF:000202">
    <property type="entry name" value="Multiple epidermal growth factor-like domains 8"/>
    <property type="match status" value="1"/>
</dbReference>
<evidence type="ECO:0000256" key="10">
    <source>
        <dbReference type="ARBA" id="ARBA00023180"/>
    </source>
</evidence>
<dbReference type="SMART" id="SM00181">
    <property type="entry name" value="EGF"/>
    <property type="match status" value="1"/>
</dbReference>
<evidence type="ECO:0000313" key="18">
    <source>
        <dbReference type="Proteomes" id="UP000298663"/>
    </source>
</evidence>
<evidence type="ECO:0000256" key="9">
    <source>
        <dbReference type="ARBA" id="ARBA00023157"/>
    </source>
</evidence>
<feature type="compositionally biased region" description="Low complexity" evidence="12">
    <location>
        <begin position="669"/>
        <end position="679"/>
    </location>
</feature>
<dbReference type="AlphaFoldDB" id="A0A4U5N6Q2"/>
<dbReference type="GO" id="GO:0005509">
    <property type="term" value="F:calcium ion binding"/>
    <property type="evidence" value="ECO:0007669"/>
    <property type="project" value="InterPro"/>
</dbReference>
<comment type="caution">
    <text evidence="11">Lacks conserved residue(s) required for the propagation of feature annotation.</text>
</comment>
<dbReference type="InterPro" id="IPR003886">
    <property type="entry name" value="NIDO_dom"/>
</dbReference>
<keyword evidence="8 13" id="KW-0472">Membrane</keyword>
<dbReference type="InterPro" id="IPR009030">
    <property type="entry name" value="Growth_fac_rcpt_cys_sf"/>
</dbReference>
<feature type="region of interest" description="Disordered" evidence="12">
    <location>
        <begin position="659"/>
        <end position="712"/>
    </location>
</feature>
<feature type="region of interest" description="Disordered" evidence="12">
    <location>
        <begin position="792"/>
        <end position="824"/>
    </location>
</feature>
<dbReference type="GO" id="GO:0016020">
    <property type="term" value="C:membrane"/>
    <property type="evidence" value="ECO:0007669"/>
    <property type="project" value="UniProtKB-SubCell"/>
</dbReference>
<evidence type="ECO:0000256" key="1">
    <source>
        <dbReference type="ARBA" id="ARBA00004479"/>
    </source>
</evidence>
<dbReference type="PROSITE" id="PS01186">
    <property type="entry name" value="EGF_2"/>
    <property type="match status" value="1"/>
</dbReference>
<keyword evidence="18" id="KW-1185">Reference proteome</keyword>
<dbReference type="PROSITE" id="PS00010">
    <property type="entry name" value="ASX_HYDROXYL"/>
    <property type="match status" value="1"/>
</dbReference>
<dbReference type="InterPro" id="IPR000152">
    <property type="entry name" value="EGF-type_Asp/Asn_hydroxyl_site"/>
</dbReference>
<dbReference type="SUPFAM" id="SSF57184">
    <property type="entry name" value="Growth factor receptor domain"/>
    <property type="match status" value="1"/>
</dbReference>
<gene>
    <name evidence="17" type="ORF">L596_019108</name>
</gene>
<accession>A0A4U5N6Q2</accession>
<feature type="domain" description="NIDO" evidence="16">
    <location>
        <begin position="503"/>
        <end position="643"/>
    </location>
</feature>
<evidence type="ECO:0000256" key="4">
    <source>
        <dbReference type="ARBA" id="ARBA00022729"/>
    </source>
</evidence>
<feature type="chain" id="PRO_5020733782" description="EGF-like domain-containing protein" evidence="14">
    <location>
        <begin position="21"/>
        <end position="1039"/>
    </location>
</feature>
<evidence type="ECO:0000256" key="6">
    <source>
        <dbReference type="ARBA" id="ARBA00022837"/>
    </source>
</evidence>
<feature type="compositionally biased region" description="Polar residues" evidence="12">
    <location>
        <begin position="697"/>
        <end position="706"/>
    </location>
</feature>
<dbReference type="SUPFAM" id="SSF57196">
    <property type="entry name" value="EGF/Laminin"/>
    <property type="match status" value="1"/>
</dbReference>
<feature type="compositionally biased region" description="Pro residues" evidence="12">
    <location>
        <begin position="680"/>
        <end position="690"/>
    </location>
</feature>
<keyword evidence="9" id="KW-1015">Disulfide bond</keyword>
<reference evidence="17 18" key="2">
    <citation type="journal article" date="2019" name="G3 (Bethesda)">
        <title>Hybrid Assembly of the Genome of the Entomopathogenic Nematode Steinernema carpocapsae Identifies the X-Chromosome.</title>
        <authorList>
            <person name="Serra L."/>
            <person name="Macchietto M."/>
            <person name="Macias-Munoz A."/>
            <person name="McGill C.J."/>
            <person name="Rodriguez I.M."/>
            <person name="Rodriguez B."/>
            <person name="Murad R."/>
            <person name="Mortazavi A."/>
        </authorList>
    </citation>
    <scope>NUCLEOTIDE SEQUENCE [LARGE SCALE GENOMIC DNA]</scope>
    <source>
        <strain evidence="17 18">ALL</strain>
    </source>
</reference>
<comment type="subcellular location">
    <subcellularLocation>
        <location evidence="1">Membrane</location>
        <topology evidence="1">Single-pass type I membrane protein</topology>
    </subcellularLocation>
</comment>
<evidence type="ECO:0000256" key="5">
    <source>
        <dbReference type="ARBA" id="ARBA00022737"/>
    </source>
</evidence>
<dbReference type="InterPro" id="IPR001881">
    <property type="entry name" value="EGF-like_Ca-bd_dom"/>
</dbReference>
<dbReference type="GO" id="GO:0048513">
    <property type="term" value="P:animal organ development"/>
    <property type="evidence" value="ECO:0007669"/>
    <property type="project" value="UniProtKB-ARBA"/>
</dbReference>